<evidence type="ECO:0000259" key="5">
    <source>
        <dbReference type="Pfam" id="PF23892"/>
    </source>
</evidence>
<dbReference type="EMBL" id="JBHLTF010000033">
    <property type="protein sequence ID" value="MFC0718764.1"/>
    <property type="molecule type" value="Genomic_DNA"/>
</dbReference>
<dbReference type="InterPro" id="IPR056412">
    <property type="entry name" value="Ig_CycH"/>
</dbReference>
<name>A0ABV6SZ86_9GAMM</name>
<organism evidence="7 8">
    <name type="scientific">Luteimonas padinae</name>
    <dbReference type="NCBI Taxonomy" id="1714359"/>
    <lineage>
        <taxon>Bacteria</taxon>
        <taxon>Pseudomonadati</taxon>
        <taxon>Pseudomonadota</taxon>
        <taxon>Gammaproteobacteria</taxon>
        <taxon>Lysobacterales</taxon>
        <taxon>Lysobacteraceae</taxon>
        <taxon>Luteimonas</taxon>
    </lineage>
</organism>
<evidence type="ECO:0000313" key="8">
    <source>
        <dbReference type="Proteomes" id="UP001589898"/>
    </source>
</evidence>
<gene>
    <name evidence="7" type="ORF">ACFFFU_13600</name>
</gene>
<evidence type="ECO:0000259" key="6">
    <source>
        <dbReference type="Pfam" id="PF23914"/>
    </source>
</evidence>
<dbReference type="InterPro" id="IPR051263">
    <property type="entry name" value="C-type_cytochrome_biogenesis"/>
</dbReference>
<dbReference type="Gene3D" id="1.25.40.10">
    <property type="entry name" value="Tetratricopeptide repeat domain"/>
    <property type="match status" value="1"/>
</dbReference>
<dbReference type="SUPFAM" id="SSF48452">
    <property type="entry name" value="TPR-like"/>
    <property type="match status" value="1"/>
</dbReference>
<keyword evidence="1" id="KW-0677">Repeat</keyword>
<keyword evidence="4" id="KW-0812">Transmembrane</keyword>
<dbReference type="InterPro" id="IPR011990">
    <property type="entry name" value="TPR-like_helical_dom_sf"/>
</dbReference>
<evidence type="ECO:0000256" key="4">
    <source>
        <dbReference type="SAM" id="Phobius"/>
    </source>
</evidence>
<sequence length="360" mass="36838">MASVFLLTVLFVSLLATALVVAPLRRGSPRTWLVLLAAVPLLTVGLYQLLGTPAALDPAVRAPSADGFDATAHADPAQFAEAVAELRAELERNPQQPEGWALLARSLSVQGDHAGARDAYAKAQALVPDEPALMVELAQASAQAHSQNLFDDEALALLERAVALQPSNQRARWFIGVAQRQRGQDAEAAATWEALLPEVDPSTAASLRNQIAAARTAAGLPPAAQAATAGAGTAATAGNAPAVATTGGPGLRVRISLAPGVAERLGGRGTVFVMARAPDGPPMPVAAERHEVSALPLDIVLDDSDSPMPTQALSQLATALVSARISAGGTVERSAGDIESAPVTVSLPHDGVVELVLGGK</sequence>
<feature type="domain" description="Cytochrome c-type biogenesis protein H TPR" evidence="6">
    <location>
        <begin position="85"/>
        <end position="202"/>
    </location>
</feature>
<comment type="caution">
    <text evidence="7">The sequence shown here is derived from an EMBL/GenBank/DDBJ whole genome shotgun (WGS) entry which is preliminary data.</text>
</comment>
<evidence type="ECO:0000256" key="2">
    <source>
        <dbReference type="ARBA" id="ARBA00022748"/>
    </source>
</evidence>
<dbReference type="RefSeq" id="WP_386660220.1">
    <property type="nucleotide sequence ID" value="NZ_BMZT01000002.1"/>
</dbReference>
<dbReference type="Pfam" id="PF23892">
    <property type="entry name" value="Ig_CycH"/>
    <property type="match status" value="1"/>
</dbReference>
<feature type="domain" description="Cytochrome c-type biogenesis protein H Ig-like" evidence="5">
    <location>
        <begin position="251"/>
        <end position="356"/>
    </location>
</feature>
<evidence type="ECO:0000313" key="7">
    <source>
        <dbReference type="EMBL" id="MFC0718764.1"/>
    </source>
</evidence>
<keyword evidence="8" id="KW-1185">Reference proteome</keyword>
<keyword evidence="4" id="KW-0472">Membrane</keyword>
<keyword evidence="4" id="KW-1133">Transmembrane helix</keyword>
<accession>A0ABV6SZ86</accession>
<dbReference type="PANTHER" id="PTHR47870">
    <property type="entry name" value="CYTOCHROME C-TYPE BIOGENESIS PROTEIN CCMH"/>
    <property type="match status" value="1"/>
</dbReference>
<proteinExistence type="predicted"/>
<reference evidence="7 8" key="1">
    <citation type="submission" date="2024-09" db="EMBL/GenBank/DDBJ databases">
        <authorList>
            <person name="Sun Q."/>
            <person name="Mori K."/>
        </authorList>
    </citation>
    <scope>NUCLEOTIDE SEQUENCE [LARGE SCALE GENOMIC DNA]</scope>
    <source>
        <strain evidence="7 8">KCTC 52403</strain>
    </source>
</reference>
<evidence type="ECO:0000256" key="3">
    <source>
        <dbReference type="ARBA" id="ARBA00022803"/>
    </source>
</evidence>
<evidence type="ECO:0000256" key="1">
    <source>
        <dbReference type="ARBA" id="ARBA00022737"/>
    </source>
</evidence>
<dbReference type="Proteomes" id="UP001589898">
    <property type="component" value="Unassembled WGS sequence"/>
</dbReference>
<keyword evidence="3" id="KW-0802">TPR repeat</keyword>
<dbReference type="Pfam" id="PF23914">
    <property type="entry name" value="TPR_CcmH_CycH"/>
    <property type="match status" value="1"/>
</dbReference>
<keyword evidence="2" id="KW-0201">Cytochrome c-type biogenesis</keyword>
<feature type="transmembrane region" description="Helical" evidence="4">
    <location>
        <begin position="30"/>
        <end position="50"/>
    </location>
</feature>
<dbReference type="PANTHER" id="PTHR47870:SF1">
    <property type="entry name" value="CYTOCHROME C-TYPE BIOGENESIS PROTEIN CCMH"/>
    <property type="match status" value="1"/>
</dbReference>
<protein>
    <submittedName>
        <fullName evidence="7">Tetratricopeptide repeat protein</fullName>
    </submittedName>
</protein>
<dbReference type="InterPro" id="IPR056413">
    <property type="entry name" value="TPR_CcmH_CycH"/>
</dbReference>